<keyword evidence="2 7" id="KW-0813">Transport</keyword>
<dbReference type="RefSeq" id="WP_130651129.1">
    <property type="nucleotide sequence ID" value="NZ_BMHA01000009.1"/>
</dbReference>
<dbReference type="InterPro" id="IPR035906">
    <property type="entry name" value="MetI-like_sf"/>
</dbReference>
<dbReference type="PANTHER" id="PTHR30614">
    <property type="entry name" value="MEMBRANE COMPONENT OF AMINO ACID ABC TRANSPORTER"/>
    <property type="match status" value="1"/>
</dbReference>
<dbReference type="GO" id="GO:0022857">
    <property type="term" value="F:transmembrane transporter activity"/>
    <property type="evidence" value="ECO:0007669"/>
    <property type="project" value="InterPro"/>
</dbReference>
<keyword evidence="10" id="KW-1185">Reference proteome</keyword>
<feature type="transmembrane region" description="Helical" evidence="7">
    <location>
        <begin position="68"/>
        <end position="90"/>
    </location>
</feature>
<feature type="domain" description="ABC transmembrane type-1" evidence="8">
    <location>
        <begin position="68"/>
        <end position="265"/>
    </location>
</feature>
<feature type="transmembrane region" description="Helical" evidence="7">
    <location>
        <begin position="144"/>
        <end position="167"/>
    </location>
</feature>
<dbReference type="EMBL" id="BMHA01000009">
    <property type="protein sequence ID" value="GGI07638.1"/>
    <property type="molecule type" value="Genomic_DNA"/>
</dbReference>
<dbReference type="GO" id="GO:0043190">
    <property type="term" value="C:ATP-binding cassette (ABC) transporter complex"/>
    <property type="evidence" value="ECO:0007669"/>
    <property type="project" value="InterPro"/>
</dbReference>
<dbReference type="Pfam" id="PF00528">
    <property type="entry name" value="BPD_transp_1"/>
    <property type="match status" value="1"/>
</dbReference>
<evidence type="ECO:0000256" key="3">
    <source>
        <dbReference type="ARBA" id="ARBA00022475"/>
    </source>
</evidence>
<evidence type="ECO:0000256" key="2">
    <source>
        <dbReference type="ARBA" id="ARBA00022448"/>
    </source>
</evidence>
<evidence type="ECO:0000313" key="10">
    <source>
        <dbReference type="Proteomes" id="UP000650511"/>
    </source>
</evidence>
<keyword evidence="4 7" id="KW-0812">Transmembrane</keyword>
<organism evidence="9 10">
    <name type="scientific">Egicoccus halophilus</name>
    <dbReference type="NCBI Taxonomy" id="1670830"/>
    <lineage>
        <taxon>Bacteria</taxon>
        <taxon>Bacillati</taxon>
        <taxon>Actinomycetota</taxon>
        <taxon>Nitriliruptoria</taxon>
        <taxon>Egicoccales</taxon>
        <taxon>Egicoccaceae</taxon>
        <taxon>Egicoccus</taxon>
    </lineage>
</organism>
<dbReference type="Gene3D" id="1.10.3720.10">
    <property type="entry name" value="MetI-like"/>
    <property type="match status" value="1"/>
</dbReference>
<evidence type="ECO:0000256" key="4">
    <source>
        <dbReference type="ARBA" id="ARBA00022692"/>
    </source>
</evidence>
<name>A0A8J3ABM1_9ACTN</name>
<reference evidence="9" key="1">
    <citation type="journal article" date="2014" name="Int. J. Syst. Evol. Microbiol.">
        <title>Complete genome sequence of Corynebacterium casei LMG S-19264T (=DSM 44701T), isolated from a smear-ripened cheese.</title>
        <authorList>
            <consortium name="US DOE Joint Genome Institute (JGI-PGF)"/>
            <person name="Walter F."/>
            <person name="Albersmeier A."/>
            <person name="Kalinowski J."/>
            <person name="Ruckert C."/>
        </authorList>
    </citation>
    <scope>NUCLEOTIDE SEQUENCE</scope>
    <source>
        <strain evidence="9">CGMCC 1.14988</strain>
    </source>
</reference>
<dbReference type="CDD" id="cd06261">
    <property type="entry name" value="TM_PBP2"/>
    <property type="match status" value="1"/>
</dbReference>
<sequence>MSSVLTEELGPRGRQRVRVATWAASALLLAFLVWLVARLHAEGQFAGRLWEQFLDFETEWPQFLLSGAWGTVRAAVGAMVIASVVGLFLALGRLSRAAPVRFVSGLIVDVFRGPPVLLWIFFSWLALPQLLPATIGNAISRQPLYALIIGLSAYNMAVLAEIYRAGILSLDRGQREAGMAVGLTHRQNLWIVILPQALRRMIPAIIAQLATLTKDTALGYIVTVGDDIMGRARSFAQGGPSNDLQTYFVVGVLYFVIVWGLTRLAGRLEVKQRRTLGGPGVQVGGGEADLDALVDEDATEVKD</sequence>
<dbReference type="InterPro" id="IPR000515">
    <property type="entry name" value="MetI-like"/>
</dbReference>
<dbReference type="InterPro" id="IPR010065">
    <property type="entry name" value="AA_ABC_transptr_permease_3TM"/>
</dbReference>
<dbReference type="SUPFAM" id="SSF161098">
    <property type="entry name" value="MetI-like"/>
    <property type="match status" value="1"/>
</dbReference>
<evidence type="ECO:0000256" key="5">
    <source>
        <dbReference type="ARBA" id="ARBA00022989"/>
    </source>
</evidence>
<evidence type="ECO:0000313" key="9">
    <source>
        <dbReference type="EMBL" id="GGI07638.1"/>
    </source>
</evidence>
<comment type="similarity">
    <text evidence="7">Belongs to the binding-protein-dependent transport system permease family.</text>
</comment>
<accession>A0A8J3ABM1</accession>
<feature type="transmembrane region" description="Helical" evidence="7">
    <location>
        <begin position="102"/>
        <end position="124"/>
    </location>
</feature>
<dbReference type="PROSITE" id="PS50928">
    <property type="entry name" value="ABC_TM1"/>
    <property type="match status" value="1"/>
</dbReference>
<evidence type="ECO:0000256" key="1">
    <source>
        <dbReference type="ARBA" id="ARBA00004651"/>
    </source>
</evidence>
<proteinExistence type="inferred from homology"/>
<dbReference type="PANTHER" id="PTHR30614:SF21">
    <property type="entry name" value="AMINO ACID ABC TRANSPORTER PERMEASE"/>
    <property type="match status" value="1"/>
</dbReference>
<feature type="transmembrane region" description="Helical" evidence="7">
    <location>
        <begin position="244"/>
        <end position="265"/>
    </location>
</feature>
<dbReference type="GO" id="GO:0006865">
    <property type="term" value="P:amino acid transport"/>
    <property type="evidence" value="ECO:0007669"/>
    <property type="project" value="TreeGrafter"/>
</dbReference>
<evidence type="ECO:0000256" key="6">
    <source>
        <dbReference type="ARBA" id="ARBA00023136"/>
    </source>
</evidence>
<dbReference type="NCBIfam" id="TIGR01726">
    <property type="entry name" value="HEQRo_perm_3TM"/>
    <property type="match status" value="1"/>
</dbReference>
<evidence type="ECO:0000259" key="8">
    <source>
        <dbReference type="PROSITE" id="PS50928"/>
    </source>
</evidence>
<protein>
    <submittedName>
        <fullName evidence="9">Glutamate ABC transporter permease</fullName>
    </submittedName>
</protein>
<comment type="caution">
    <text evidence="9">The sequence shown here is derived from an EMBL/GenBank/DDBJ whole genome shotgun (WGS) entry which is preliminary data.</text>
</comment>
<gene>
    <name evidence="9" type="ORF">GCM10011354_25090</name>
</gene>
<dbReference type="Proteomes" id="UP000650511">
    <property type="component" value="Unassembled WGS sequence"/>
</dbReference>
<feature type="transmembrane region" description="Helical" evidence="7">
    <location>
        <begin position="19"/>
        <end position="37"/>
    </location>
</feature>
<keyword evidence="5 7" id="KW-1133">Transmembrane helix</keyword>
<dbReference type="AlphaFoldDB" id="A0A8J3ABM1"/>
<dbReference type="OrthoDB" id="4543034at2"/>
<dbReference type="InterPro" id="IPR043429">
    <property type="entry name" value="ArtM/GltK/GlnP/TcyL/YhdX-like"/>
</dbReference>
<evidence type="ECO:0000256" key="7">
    <source>
        <dbReference type="RuleBase" id="RU363032"/>
    </source>
</evidence>
<keyword evidence="3" id="KW-1003">Cell membrane</keyword>
<keyword evidence="6 7" id="KW-0472">Membrane</keyword>
<reference evidence="9" key="2">
    <citation type="submission" date="2020-09" db="EMBL/GenBank/DDBJ databases">
        <authorList>
            <person name="Sun Q."/>
            <person name="Zhou Y."/>
        </authorList>
    </citation>
    <scope>NUCLEOTIDE SEQUENCE</scope>
    <source>
        <strain evidence="9">CGMCC 1.14988</strain>
    </source>
</reference>
<comment type="subcellular location">
    <subcellularLocation>
        <location evidence="1 7">Cell membrane</location>
        <topology evidence="1 7">Multi-pass membrane protein</topology>
    </subcellularLocation>
</comment>